<protein>
    <submittedName>
        <fullName evidence="2">Signal peptide protein</fullName>
    </submittedName>
</protein>
<dbReference type="EMBL" id="CP000103">
    <property type="protein sequence ID" value="ABB75721.1"/>
    <property type="molecule type" value="Genomic_DNA"/>
</dbReference>
<evidence type="ECO:0000313" key="2">
    <source>
        <dbReference type="EMBL" id="ABB75721.1"/>
    </source>
</evidence>
<dbReference type="InterPro" id="IPR016062">
    <property type="entry name" value="TM1410-rel"/>
</dbReference>
<dbReference type="eggNOG" id="COG0726">
    <property type="taxonomic scope" value="Bacteria"/>
</dbReference>
<dbReference type="Gene3D" id="3.20.20.70">
    <property type="entry name" value="Aldolase class I"/>
    <property type="match status" value="1"/>
</dbReference>
<dbReference type="PANTHER" id="PTHR35882:SF2">
    <property type="entry name" value="PELA"/>
    <property type="match status" value="1"/>
</dbReference>
<dbReference type="AlphaFoldDB" id="Q2Y6A0"/>
<keyword evidence="3" id="KW-1185">Reference proteome</keyword>
<proteinExistence type="predicted"/>
<dbReference type="KEGG" id="nmu:Nmul_A2432"/>
<gene>
    <name evidence="2" type="ordered locus">Nmul_A2432</name>
</gene>
<reference evidence="3" key="1">
    <citation type="submission" date="2005-08" db="EMBL/GenBank/DDBJ databases">
        <title>Complete sequence of chromosome 1 of Nitrosospira multiformis ATCC 25196.</title>
        <authorList>
            <person name="Copeland A."/>
            <person name="Lucas S."/>
            <person name="Lapidus A."/>
            <person name="Barry K."/>
            <person name="Detter J.C."/>
            <person name="Glavina T."/>
            <person name="Hammon N."/>
            <person name="Israni S."/>
            <person name="Pitluck S."/>
            <person name="Chain P."/>
            <person name="Malfatti S."/>
            <person name="Shin M."/>
            <person name="Vergez L."/>
            <person name="Schmutz J."/>
            <person name="Larimer F."/>
            <person name="Land M."/>
            <person name="Hauser L."/>
            <person name="Kyrpides N."/>
            <person name="Lykidis A."/>
            <person name="Richardson P."/>
        </authorList>
    </citation>
    <scope>NUCLEOTIDE SEQUENCE [LARGE SCALE GENOMIC DNA]</scope>
    <source>
        <strain evidence="3">ATCC 25196 / NCIMB 11849 / C 71</strain>
    </source>
</reference>
<dbReference type="CDD" id="cd10922">
    <property type="entry name" value="CE4_PelA_like_C"/>
    <property type="match status" value="1"/>
</dbReference>
<dbReference type="eggNOG" id="COG3868">
    <property type="taxonomic scope" value="Bacteria"/>
</dbReference>
<dbReference type="PRINTS" id="PR01545">
    <property type="entry name" value="THEMAYE10DUF"/>
</dbReference>
<reference evidence="2 3" key="2">
    <citation type="journal article" date="2008" name="Appl. Environ. Microbiol.">
        <title>Complete genome sequence of Nitrosospira multiformis, an ammonia-oxidizing bacterium from the soil environment.</title>
        <authorList>
            <person name="Norton J.M."/>
            <person name="Klotz M.G."/>
            <person name="Stein L.Y."/>
            <person name="Arp D.J."/>
            <person name="Bottomley P.J."/>
            <person name="Chain P.S."/>
            <person name="Hauser L.J."/>
            <person name="Land M.L."/>
            <person name="Larimer F.W."/>
            <person name="Shin M.W."/>
            <person name="Starkenburg S.R."/>
        </authorList>
    </citation>
    <scope>NUCLEOTIDE SEQUENCE [LARGE SCALE GENOMIC DNA]</scope>
    <source>
        <strain evidence="3">ATCC 25196 / NCIMB 11849 / C 71</strain>
    </source>
</reference>
<dbReference type="PANTHER" id="PTHR35882">
    <property type="entry name" value="PELA"/>
    <property type="match status" value="1"/>
</dbReference>
<dbReference type="PIRSF" id="PIRSF029570">
    <property type="entry name" value="UCP029570"/>
    <property type="match status" value="1"/>
</dbReference>
<dbReference type="HOGENOM" id="CLU_014516_0_0_4"/>
<dbReference type="InterPro" id="IPR017853">
    <property type="entry name" value="GH"/>
</dbReference>
<accession>Q2Y6A0</accession>
<dbReference type="STRING" id="323848.Nmul_A2432"/>
<dbReference type="InterPro" id="IPR016925">
    <property type="entry name" value="UCP029570"/>
</dbReference>
<evidence type="ECO:0000259" key="1">
    <source>
        <dbReference type="Pfam" id="PF03537"/>
    </source>
</evidence>
<dbReference type="Pfam" id="PF03537">
    <property type="entry name" value="Glyco_hydro_114"/>
    <property type="match status" value="1"/>
</dbReference>
<organism evidence="2 3">
    <name type="scientific">Nitrosospira multiformis (strain ATCC 25196 / NCIMB 11849 / C 71)</name>
    <dbReference type="NCBI Taxonomy" id="323848"/>
    <lineage>
        <taxon>Bacteria</taxon>
        <taxon>Pseudomonadati</taxon>
        <taxon>Pseudomonadota</taxon>
        <taxon>Betaproteobacteria</taxon>
        <taxon>Nitrosomonadales</taxon>
        <taxon>Nitrosomonadaceae</taxon>
        <taxon>Nitrosospira</taxon>
    </lineage>
</organism>
<evidence type="ECO:0000313" key="3">
    <source>
        <dbReference type="Proteomes" id="UP000002718"/>
    </source>
</evidence>
<dbReference type="Proteomes" id="UP000002718">
    <property type="component" value="Chromosome"/>
</dbReference>
<feature type="domain" description="Glycoside-hydrolase family GH114 TIM-barrel" evidence="1">
    <location>
        <begin position="70"/>
        <end position="284"/>
    </location>
</feature>
<dbReference type="Gene3D" id="3.20.20.370">
    <property type="entry name" value="Glycoside hydrolase/deacetylase"/>
    <property type="match status" value="1"/>
</dbReference>
<dbReference type="InterPro" id="IPR004352">
    <property type="entry name" value="GH114_TIM-barrel"/>
</dbReference>
<dbReference type="SUPFAM" id="SSF51445">
    <property type="entry name" value="(Trans)glycosidases"/>
    <property type="match status" value="1"/>
</dbReference>
<name>Q2Y6A0_NITMU</name>
<dbReference type="InterPro" id="IPR013785">
    <property type="entry name" value="Aldolase_TIM"/>
</dbReference>
<sequence>MPMTVINGITPMMKYQSTFGNHYAFLRLISSMLLSSICLPAYASTAIFYGRPAPVDLLSHFTQVIVEPENMDNVDYLFDKGTKVFAYVSVGEVHATRSWYSEIPQSWFIGSNKEWGSSILDLTQQGWHDYLLDKYLSRLWEQGYRGFFLDGLETYQRVAVEPAARLNQEKALSNLIKSIHERFPGVELILNRGFDILPHVGQYAVALAAESLFQRWDPIDLEYTEVAEPDRNWLLQKLWQARDRYELQIIVIDYVDPKQKDLARATAKKISDLGFTPWVANPALDIFGIGKVEIFPRRILALYDGHEYPEGLQQTDIHKLLAMPLEHLGYTLDYLDVNAGLPGNLLTGQYAGIVSWFNNDALLHPAVYRDWLLRQMEAGVKVVILGNLGFKADNAFLKHLGVELSQSESLEGSLMVRGSDKIIGYEAKPQPVTRGFTAWQVLEDGVQKHLSFTGQSEEPVVAVFSGNWGGTALHPYVIEAGYQGLKRWIINPFEFLSTALDVKGIPVPDVTTENGRRLLLVQIDGDGAGNKAEIPGTPLAIKVIQDQFLQKYNLPSTVSIIEGETANRGSSDKVTEAEKIAQDIFKLNHVEIASHSYSHPSAWFPKNTIDADGDEYQLSVDGYGFDLHREIAGSVEYINNTLAPENKRARVFLWTGDGLASREALALARSLGLENMNGGGATISNDEKTVTRVPPLGYVMDDQLQLYAPMASEHVYTNRWQGPFHAFSRVVETMQLTDRPLRLKPLHIHYHFYSGSKTDSINALKSVYEWTVKQEHRPVWVSEYGQKVNEFRNLTMSRRVDGAWDIRGLNTLRTLRLPVSTGWPDLERSEGIVGVRDASQGRYVHLLPNHGQVLLYMTPELPLSPYLSHSNGEIDEWQKMSGGVNFRMRAHTPLEMTVASEGECHINWSGGTLEGQREGQGWKFVFPVADSGDATLVCS</sequence>
<dbReference type="GO" id="GO:0005975">
    <property type="term" value="P:carbohydrate metabolic process"/>
    <property type="evidence" value="ECO:0007669"/>
    <property type="project" value="InterPro"/>
</dbReference>
<dbReference type="InterPro" id="IPR011330">
    <property type="entry name" value="Glyco_hydro/deAcase_b/a-brl"/>
</dbReference>
<dbReference type="SUPFAM" id="SSF88713">
    <property type="entry name" value="Glycoside hydrolase/deacetylase"/>
    <property type="match status" value="1"/>
</dbReference>
<dbReference type="OrthoDB" id="7292394at2"/>